<sequence length="370" mass="38629">MMNYSNRIKKTAALLAVFLLLFLPGCGSNDSLIQVKAVEAKTGTIEGVFTVTGALVPAQTADVSATMTGKVAEVNVEEGAAVSEGQILAKLDDSQLSAQLSQAEATLSGSKQSLEQAKINMSNAKAALDRTKALYAEGAVAKVQLDADQKTYDLAKSQYESSAVSGTGAAKASVDSVSVQLGNTVMKSPISGIVVNKNITIGETAAAGSTLITVADMSVLKLKGTVSQEALPYIKENDTVELTVDIYPDQTFQGTISQIGAMSVSAGTYFPIEISMENTQQLPSGVSAHADLKAKSSNRILVPLKSVVTNNGESYLFVLEDGVAKKTSVVTGLKNDEEIEIVKGLKGGEQVAADNANHLLDGMSVEIMKD</sequence>
<evidence type="ECO:0000313" key="2">
    <source>
        <dbReference type="Proteomes" id="UP000594014"/>
    </source>
</evidence>
<proteinExistence type="predicted"/>
<dbReference type="Proteomes" id="UP000594014">
    <property type="component" value="Chromosome"/>
</dbReference>
<gene>
    <name evidence="1" type="ORF">FRZ06_01400</name>
</gene>
<name>A0ACD1A6U2_9FIRM</name>
<keyword evidence="2" id="KW-1185">Reference proteome</keyword>
<protein>
    <submittedName>
        <fullName evidence="1">Efflux RND transporter periplasmic adaptor subunit</fullName>
    </submittedName>
</protein>
<dbReference type="EMBL" id="CP042469">
    <property type="protein sequence ID" value="QOX62098.1"/>
    <property type="molecule type" value="Genomic_DNA"/>
</dbReference>
<reference evidence="1" key="1">
    <citation type="submission" date="2019-08" db="EMBL/GenBank/DDBJ databases">
        <title>Genome sequence of Clostridiales bacterium MT110.</title>
        <authorList>
            <person name="Cao J."/>
        </authorList>
    </citation>
    <scope>NUCLEOTIDE SEQUENCE</scope>
    <source>
        <strain evidence="1">MT110</strain>
    </source>
</reference>
<accession>A0ACD1A6U2</accession>
<organism evidence="1 2">
    <name type="scientific">Anoxybacterium hadale</name>
    <dbReference type="NCBI Taxonomy" id="3408580"/>
    <lineage>
        <taxon>Bacteria</taxon>
        <taxon>Bacillati</taxon>
        <taxon>Bacillota</taxon>
        <taxon>Clostridia</taxon>
        <taxon>Peptostreptococcales</taxon>
        <taxon>Anaerovoracaceae</taxon>
        <taxon>Anoxybacterium</taxon>
    </lineage>
</organism>
<evidence type="ECO:0000313" key="1">
    <source>
        <dbReference type="EMBL" id="QOX62098.1"/>
    </source>
</evidence>